<dbReference type="AlphaFoldDB" id="A0A501PAZ7"/>
<evidence type="ECO:0000313" key="1">
    <source>
        <dbReference type="EMBL" id="TPD57533.1"/>
    </source>
</evidence>
<dbReference type="RefSeq" id="WP_139941848.1">
    <property type="nucleotide sequence ID" value="NZ_JBHSYP010000005.1"/>
</dbReference>
<protein>
    <submittedName>
        <fullName evidence="1">Uncharacterized protein</fullName>
    </submittedName>
</protein>
<reference evidence="2" key="1">
    <citation type="submission" date="2019-06" db="EMBL/GenBank/DDBJ databases">
        <title>The complete genome of Emcibacter congregatus ZYLT.</title>
        <authorList>
            <person name="Zhao Z."/>
        </authorList>
    </citation>
    <scope>NUCLEOTIDE SEQUENCE [LARGE SCALE GENOMIC DNA]</scope>
    <source>
        <strain evidence="2">MCCC 1A06723</strain>
    </source>
</reference>
<dbReference type="OrthoDB" id="8481355at2"/>
<dbReference type="EMBL" id="VFIY01000018">
    <property type="protein sequence ID" value="TPD57533.1"/>
    <property type="molecule type" value="Genomic_DNA"/>
</dbReference>
<evidence type="ECO:0000313" key="2">
    <source>
        <dbReference type="Proteomes" id="UP000319148"/>
    </source>
</evidence>
<name>A0A501PAZ7_9PROT</name>
<gene>
    <name evidence="1" type="ORF">FIV46_15575</name>
</gene>
<organism evidence="1 2">
    <name type="scientific">Emcibacter nanhaiensis</name>
    <dbReference type="NCBI Taxonomy" id="1505037"/>
    <lineage>
        <taxon>Bacteria</taxon>
        <taxon>Pseudomonadati</taxon>
        <taxon>Pseudomonadota</taxon>
        <taxon>Alphaproteobacteria</taxon>
        <taxon>Emcibacterales</taxon>
        <taxon>Emcibacteraceae</taxon>
        <taxon>Emcibacter</taxon>
    </lineage>
</organism>
<accession>A0A501PAZ7</accession>
<sequence length="107" mass="12435">MRLLWLIPAIFMIGHLAACEKLDTRHKKTVEERLLDSFSDSNEDLRARIGRVVAAAEDKDYEFAMNELAVISATIKLEKDQKRAIGDLMRQLRYDLEEEELEDKPDE</sequence>
<comment type="caution">
    <text evidence="1">The sequence shown here is derived from an EMBL/GenBank/DDBJ whole genome shotgun (WGS) entry which is preliminary data.</text>
</comment>
<proteinExistence type="predicted"/>
<dbReference type="Proteomes" id="UP000319148">
    <property type="component" value="Unassembled WGS sequence"/>
</dbReference>
<keyword evidence="2" id="KW-1185">Reference proteome</keyword>